<keyword evidence="1" id="KW-1133">Transmembrane helix</keyword>
<gene>
    <name evidence="2" type="ORF">DWW08_12540</name>
</gene>
<evidence type="ECO:0008006" key="4">
    <source>
        <dbReference type="Google" id="ProtNLM"/>
    </source>
</evidence>
<dbReference type="EMBL" id="QRZH01000009">
    <property type="protein sequence ID" value="RGV53217.1"/>
    <property type="molecule type" value="Genomic_DNA"/>
</dbReference>
<name>A0A412Y6X1_BACFG</name>
<comment type="caution">
    <text evidence="2">The sequence shown here is derived from an EMBL/GenBank/DDBJ whole genome shotgun (WGS) entry which is preliminary data.</text>
</comment>
<dbReference type="AlphaFoldDB" id="A0A412Y6X1"/>
<evidence type="ECO:0000313" key="3">
    <source>
        <dbReference type="Proteomes" id="UP000286270"/>
    </source>
</evidence>
<protein>
    <recommendedName>
        <fullName evidence="4">Transmembrane protein</fullName>
    </recommendedName>
</protein>
<proteinExistence type="predicted"/>
<feature type="transmembrane region" description="Helical" evidence="1">
    <location>
        <begin position="39"/>
        <end position="58"/>
    </location>
</feature>
<evidence type="ECO:0000256" key="1">
    <source>
        <dbReference type="SAM" id="Phobius"/>
    </source>
</evidence>
<dbReference type="Proteomes" id="UP000286270">
    <property type="component" value="Unassembled WGS sequence"/>
</dbReference>
<keyword evidence="1" id="KW-0812">Transmembrane</keyword>
<reference evidence="2 3" key="1">
    <citation type="submission" date="2018-08" db="EMBL/GenBank/DDBJ databases">
        <title>A genome reference for cultivated species of the human gut microbiota.</title>
        <authorList>
            <person name="Zou Y."/>
            <person name="Xue W."/>
            <person name="Luo G."/>
        </authorList>
    </citation>
    <scope>NUCLEOTIDE SEQUENCE [LARGE SCALE GENOMIC DNA]</scope>
    <source>
        <strain evidence="2 3">AF14-26</strain>
    </source>
</reference>
<evidence type="ECO:0000313" key="2">
    <source>
        <dbReference type="EMBL" id="RGV53217.1"/>
    </source>
</evidence>
<keyword evidence="1" id="KW-0472">Membrane</keyword>
<accession>A0A412Y6X1</accession>
<organism evidence="2 3">
    <name type="scientific">Bacteroides fragilis</name>
    <dbReference type="NCBI Taxonomy" id="817"/>
    <lineage>
        <taxon>Bacteria</taxon>
        <taxon>Pseudomonadati</taxon>
        <taxon>Bacteroidota</taxon>
        <taxon>Bacteroidia</taxon>
        <taxon>Bacteroidales</taxon>
        <taxon>Bacteroidaceae</taxon>
        <taxon>Bacteroides</taxon>
    </lineage>
</organism>
<sequence>MIVNNLKITLCYSVSSVVSFGTRSNLHLNVIEGGRKRELTLLAPLLTLFTLRAIAIVVF</sequence>